<reference evidence="2 3" key="1">
    <citation type="submission" date="2022-06" db="EMBL/GenBank/DDBJ databases">
        <title>Dynamics of rice microbiomes reveals core vertical transmitted seed endophytes.</title>
        <authorList>
            <person name="Liao K."/>
            <person name="Zhang X."/>
        </authorList>
    </citation>
    <scope>NUCLEOTIDE SEQUENCE [LARGE SCALE GENOMIC DNA]</scope>
    <source>
        <strain evidence="2 3">YT10-10-1</strain>
    </source>
</reference>
<organism evidence="2 3">
    <name type="scientific">Xanthomonas sacchari</name>
    <dbReference type="NCBI Taxonomy" id="56458"/>
    <lineage>
        <taxon>Bacteria</taxon>
        <taxon>Pseudomonadati</taxon>
        <taxon>Pseudomonadota</taxon>
        <taxon>Gammaproteobacteria</taxon>
        <taxon>Lysobacterales</taxon>
        <taxon>Lysobacteraceae</taxon>
        <taxon>Xanthomonas</taxon>
    </lineage>
</organism>
<dbReference type="EMBL" id="JANFWR010000037">
    <property type="protein sequence ID" value="MCW0401215.1"/>
    <property type="molecule type" value="Genomic_DNA"/>
</dbReference>
<sequence length="1102" mass="120261">MLLGEGVQHAHEQAGVVAEPRQDRIERSRRRRLGRRRLRGHRCRRGGAATQAQQRLHHLFQIDRLADMRIHARRQAGVDVVLRRIGGHRQDRQSRETRVGTDAPGRLQAIHARHLHVHHHHVEDLAALAHALHARQAVLGQRHLRALGAQQFLGHLPVQRIVLDHQHAQPGQTRHALRHRHWRSDPGTPAPGPLQGFDHLARRHRLDQVIGERRRHVALRLAQQFALVGGQHQYQRRRGAHRAQLRRRGDAIDAGQAPIHQHGVEACALALGRDRARHRVLAAGDALHLPAAGAQRVGQYLAHQRTVIDHQHMPRARAAASSRRLAVGIQHQRQIEPEPAALAEHAVHLQLAAHHADQAPADHQAQAAAAEAAADRGLGLREAVEDALLLLGTDADAGVLHDHPQRHRLRLPLQQFNAQAHMPVLGELERVAGQVDQHLLQAQRIADHAIGDTAVELVHDLHFRPLMIAGQHHRQVAQQLLDAERMQVQLQLAGLDLGVVEDVVEQAQQRLAGLLRLAHVIVLARIQRGALQQLQHAQHRVHRRADLVAHVGQERGFGLAGLVGARLGLAQILLGLQLRADVAVDADDPGDPPLRVAFGVRAGLDMPQAAVAALHPEHRVVDRPPLHRSLQAGLGYGDIVRVHLHPPIGITQAAFAQGRGPLVQVVHALVAFQRVVARGPGPDAEFGGIGGHRQLVVRAGQRLPLAIALGDVGDDTDHQAFAVHPHTAEADLDRERIAVLAQRLQFVGAVDAFRPRARRRHVGRHRRVQAGGRLGHQPAHVLTDDLLGAVPEYALAGAIDRAHLAARIEGHDGIDRRVQDRLGQGHAARQRALGSLPFADVQGDAQVAGEFALCGADRRDHQAHLAGRAVAAHIRPLADVGAIALGLFHEYAEAFHRIPEFGGQHRAAGGHLLGPMERSGSQRADHVLAAVAEQALGAGVEQGDGAVAVGGDDRHFRGGAQHAFEHRRAATQLGGPRRHLTFQGRVQGQDLRTYRLLLGDVAHRLGRADRPALGVVDRRDADQHVDHASIGMPAHGLEIRHVLAAPDPPQYRLLLVHQFRRHDQLAQAPAHRLDLAEAEQLFGSAVPAGDHALQGLADDAVG</sequence>
<comment type="caution">
    <text evidence="2">The sequence shown here is derived from an EMBL/GenBank/DDBJ whole genome shotgun (WGS) entry which is preliminary data.</text>
</comment>
<feature type="compositionally biased region" description="Basic residues" evidence="1">
    <location>
        <begin position="27"/>
        <end position="45"/>
    </location>
</feature>
<accession>A0ABT3E1V4</accession>
<feature type="region of interest" description="Disordered" evidence="1">
    <location>
        <begin position="1"/>
        <end position="50"/>
    </location>
</feature>
<evidence type="ECO:0000256" key="1">
    <source>
        <dbReference type="SAM" id="MobiDB-lite"/>
    </source>
</evidence>
<evidence type="ECO:0000313" key="3">
    <source>
        <dbReference type="Proteomes" id="UP001320843"/>
    </source>
</evidence>
<evidence type="ECO:0000313" key="2">
    <source>
        <dbReference type="EMBL" id="MCW0401215.1"/>
    </source>
</evidence>
<gene>
    <name evidence="2" type="ORF">NB700_003771</name>
</gene>
<proteinExistence type="predicted"/>
<protein>
    <submittedName>
        <fullName evidence="2">Uncharacterized protein</fullName>
    </submittedName>
</protein>
<dbReference type="Proteomes" id="UP001320843">
    <property type="component" value="Unassembled WGS sequence"/>
</dbReference>
<name>A0ABT3E1V4_9XANT</name>
<keyword evidence="3" id="KW-1185">Reference proteome</keyword>